<gene>
    <name evidence="2" type="ORF">OH76DRAFT_826226</name>
</gene>
<feature type="region of interest" description="Disordered" evidence="1">
    <location>
        <begin position="1"/>
        <end position="94"/>
    </location>
</feature>
<proteinExistence type="predicted"/>
<sequence length="320" mass="33674">MPPAPEDFGPSTAPGSPLHGAATGFEQALPEEMVEDVSRQGGPSLTEDSESIPRRVHFPSGIPGSTSPSPPPVIPPYPEHWNTPEPGAPSGWGFLPRRSSFMTHGTAQATHRSDYLGVEHDPRSPFQMSTDFESDIPHASDDLSTSLPLGSLLFQGATIASEQPPPEEMPGGLRRQRISSLAEPRRVRFPSNMPESPKPSPAMPSDQTFATPFIRPLSASTAQARSPTSTAWTPVIPPRVYSPSNSSDSSWGADTVRTGGTSVALTPGAPFVSPGSLPVFSPWSNLNGMSGALATPSVPGAGTPFIPPMQPVSYPDAQVS</sequence>
<reference evidence="2 3" key="1">
    <citation type="journal article" date="2018" name="Biotechnol. Biofuels">
        <title>Integrative visual omics of the white-rot fungus Polyporus brumalis exposes the biotechnological potential of its oxidative enzymes for delignifying raw plant biomass.</title>
        <authorList>
            <person name="Miyauchi S."/>
            <person name="Rancon A."/>
            <person name="Drula E."/>
            <person name="Hage H."/>
            <person name="Chaduli D."/>
            <person name="Favel A."/>
            <person name="Grisel S."/>
            <person name="Henrissat B."/>
            <person name="Herpoel-Gimbert I."/>
            <person name="Ruiz-Duenas F.J."/>
            <person name="Chevret D."/>
            <person name="Hainaut M."/>
            <person name="Lin J."/>
            <person name="Wang M."/>
            <person name="Pangilinan J."/>
            <person name="Lipzen A."/>
            <person name="Lesage-Meessen L."/>
            <person name="Navarro D."/>
            <person name="Riley R."/>
            <person name="Grigoriev I.V."/>
            <person name="Zhou S."/>
            <person name="Raouche S."/>
            <person name="Rosso M.N."/>
        </authorList>
    </citation>
    <scope>NUCLEOTIDE SEQUENCE [LARGE SCALE GENOMIC DNA]</scope>
    <source>
        <strain evidence="2 3">BRFM 1820</strain>
    </source>
</reference>
<evidence type="ECO:0000313" key="3">
    <source>
        <dbReference type="Proteomes" id="UP000256964"/>
    </source>
</evidence>
<evidence type="ECO:0000256" key="1">
    <source>
        <dbReference type="SAM" id="MobiDB-lite"/>
    </source>
</evidence>
<dbReference type="EMBL" id="KZ857425">
    <property type="protein sequence ID" value="RDX46669.1"/>
    <property type="molecule type" value="Genomic_DNA"/>
</dbReference>
<name>A0A371D2G3_9APHY</name>
<feature type="compositionally biased region" description="Polar residues" evidence="1">
    <location>
        <begin position="242"/>
        <end position="255"/>
    </location>
</feature>
<dbReference type="AlphaFoldDB" id="A0A371D2G3"/>
<accession>A0A371D2G3</accession>
<organism evidence="2 3">
    <name type="scientific">Lentinus brumalis</name>
    <dbReference type="NCBI Taxonomy" id="2498619"/>
    <lineage>
        <taxon>Eukaryota</taxon>
        <taxon>Fungi</taxon>
        <taxon>Dikarya</taxon>
        <taxon>Basidiomycota</taxon>
        <taxon>Agaricomycotina</taxon>
        <taxon>Agaricomycetes</taxon>
        <taxon>Polyporales</taxon>
        <taxon>Polyporaceae</taxon>
        <taxon>Lentinus</taxon>
    </lineage>
</organism>
<feature type="region of interest" description="Disordered" evidence="1">
    <location>
        <begin position="290"/>
        <end position="320"/>
    </location>
</feature>
<keyword evidence="3" id="KW-1185">Reference proteome</keyword>
<feature type="region of interest" description="Disordered" evidence="1">
    <location>
        <begin position="181"/>
        <end position="255"/>
    </location>
</feature>
<feature type="compositionally biased region" description="Polar residues" evidence="1">
    <location>
        <begin position="218"/>
        <end position="232"/>
    </location>
</feature>
<feature type="compositionally biased region" description="Pro residues" evidence="1">
    <location>
        <begin position="68"/>
        <end position="78"/>
    </location>
</feature>
<evidence type="ECO:0000313" key="2">
    <source>
        <dbReference type="EMBL" id="RDX46669.1"/>
    </source>
</evidence>
<dbReference type="Proteomes" id="UP000256964">
    <property type="component" value="Unassembled WGS sequence"/>
</dbReference>
<protein>
    <submittedName>
        <fullName evidence="2">Uncharacterized protein</fullName>
    </submittedName>
</protein>